<keyword evidence="5" id="KW-0732">Signal</keyword>
<reference evidence="7 8" key="1">
    <citation type="submission" date="2016-07" db="EMBL/GenBank/DDBJ databases">
        <title>Pervasive Adenine N6-methylation of Active Genes in Fungi.</title>
        <authorList>
            <consortium name="DOE Joint Genome Institute"/>
            <person name="Mondo S.J."/>
            <person name="Dannebaum R.O."/>
            <person name="Kuo R.C."/>
            <person name="Labutti K."/>
            <person name="Haridas S."/>
            <person name="Kuo A."/>
            <person name="Salamov A."/>
            <person name="Ahrendt S.R."/>
            <person name="Lipzen A."/>
            <person name="Sullivan W."/>
            <person name="Andreopoulos W.B."/>
            <person name="Clum A."/>
            <person name="Lindquist E."/>
            <person name="Daum C."/>
            <person name="Ramamoorthy G.K."/>
            <person name="Gryganskyi A."/>
            <person name="Culley D."/>
            <person name="Magnuson J.K."/>
            <person name="James T.Y."/>
            <person name="O'Malley M.A."/>
            <person name="Stajich J.E."/>
            <person name="Spatafora J.W."/>
            <person name="Visel A."/>
            <person name="Grigoriev I.V."/>
        </authorList>
    </citation>
    <scope>NUCLEOTIDE SEQUENCE [LARGE SCALE GENOMIC DNA]</scope>
    <source>
        <strain evidence="7 8">CBS 931.73</strain>
    </source>
</reference>
<dbReference type="UniPathway" id="UPA00771">
    <property type="reaction ID" value="UER00766"/>
</dbReference>
<dbReference type="SUPFAM" id="SSF56176">
    <property type="entry name" value="FAD-binding/transporter-associated domain-like"/>
    <property type="match status" value="1"/>
</dbReference>
<evidence type="ECO:0000256" key="2">
    <source>
        <dbReference type="ARBA" id="ARBA00013136"/>
    </source>
</evidence>
<dbReference type="Gene3D" id="3.30.465.10">
    <property type="match status" value="1"/>
</dbReference>
<proteinExistence type="predicted"/>
<dbReference type="EC" id="1.1.3.37" evidence="2"/>
<dbReference type="AlphaFoldDB" id="A0A1Y1YD89"/>
<dbReference type="InterPro" id="IPR016169">
    <property type="entry name" value="FAD-bd_PCMH_sub2"/>
</dbReference>
<evidence type="ECO:0000259" key="6">
    <source>
        <dbReference type="PROSITE" id="PS51387"/>
    </source>
</evidence>
<dbReference type="Pfam" id="PF01565">
    <property type="entry name" value="FAD_binding_4"/>
    <property type="match status" value="1"/>
</dbReference>
<dbReference type="InterPro" id="IPR016166">
    <property type="entry name" value="FAD-bd_PCMH"/>
</dbReference>
<feature type="domain" description="FAD-binding PCMH-type" evidence="6">
    <location>
        <begin position="43"/>
        <end position="209"/>
    </location>
</feature>
<evidence type="ECO:0000256" key="5">
    <source>
        <dbReference type="SAM" id="SignalP"/>
    </source>
</evidence>
<dbReference type="InterPro" id="IPR010031">
    <property type="entry name" value="FAD_lactone_oxidase-like"/>
</dbReference>
<dbReference type="Proteomes" id="UP000193498">
    <property type="component" value="Unassembled WGS sequence"/>
</dbReference>
<dbReference type="InterPro" id="IPR007173">
    <property type="entry name" value="ALO_C"/>
</dbReference>
<dbReference type="InterPro" id="IPR016171">
    <property type="entry name" value="Vanillyl_alc_oxidase_C-sub2"/>
</dbReference>
<keyword evidence="8" id="KW-1185">Reference proteome</keyword>
<dbReference type="PIRSF" id="PIRSF000136">
    <property type="entry name" value="LGO_GLO"/>
    <property type="match status" value="1"/>
</dbReference>
<dbReference type="PROSITE" id="PS51387">
    <property type="entry name" value="FAD_PCMH"/>
    <property type="match status" value="1"/>
</dbReference>
<comment type="pathway">
    <text evidence="1">Cofactor biosynthesis; D-erythroascorbate biosynthesis; dehydro-D-arabinono-1,4-lactone from D-arabinose: step 2/2.</text>
</comment>
<dbReference type="InterPro" id="IPR016167">
    <property type="entry name" value="FAD-bd_PCMH_sub1"/>
</dbReference>
<dbReference type="Pfam" id="PF04030">
    <property type="entry name" value="ALO"/>
    <property type="match status" value="1"/>
</dbReference>
<dbReference type="Gene3D" id="1.10.45.10">
    <property type="entry name" value="Vanillyl-alcohol Oxidase, Chain A, domain 4"/>
    <property type="match status" value="1"/>
</dbReference>
<name>A0A1Y1YD89_9FUNG</name>
<dbReference type="InParanoid" id="A0A1Y1YD89"/>
<dbReference type="InterPro" id="IPR006094">
    <property type="entry name" value="Oxid_FAD_bind_N"/>
</dbReference>
<evidence type="ECO:0000256" key="1">
    <source>
        <dbReference type="ARBA" id="ARBA00005083"/>
    </source>
</evidence>
<keyword evidence="3" id="KW-0560">Oxidoreductase</keyword>
<protein>
    <recommendedName>
        <fullName evidence="2">D-arabinono-1,4-lactone oxidase</fullName>
        <ecNumber evidence="2">1.1.3.37</ecNumber>
    </recommendedName>
    <alternativeName>
        <fullName evidence="4">L-galactono-gamma-lactone oxidase</fullName>
    </alternativeName>
</protein>
<feature type="signal peptide" evidence="5">
    <location>
        <begin position="1"/>
        <end position="24"/>
    </location>
</feature>
<dbReference type="PANTHER" id="PTHR43762:SF1">
    <property type="entry name" value="D-ARABINONO-1,4-LACTONE OXIDASE"/>
    <property type="match status" value="1"/>
</dbReference>
<dbReference type="PANTHER" id="PTHR43762">
    <property type="entry name" value="L-GULONOLACTONE OXIDASE"/>
    <property type="match status" value="1"/>
</dbReference>
<accession>A0A1Y1YD89</accession>
<dbReference type="InterPro" id="IPR036318">
    <property type="entry name" value="FAD-bd_PCMH-like_sf"/>
</dbReference>
<dbReference type="EMBL" id="MCFE01000172">
    <property type="protein sequence ID" value="ORX95594.1"/>
    <property type="molecule type" value="Genomic_DNA"/>
</dbReference>
<dbReference type="GO" id="GO:0016020">
    <property type="term" value="C:membrane"/>
    <property type="evidence" value="ECO:0007669"/>
    <property type="project" value="InterPro"/>
</dbReference>
<evidence type="ECO:0000256" key="3">
    <source>
        <dbReference type="ARBA" id="ARBA00023002"/>
    </source>
</evidence>
<sequence>MLQMTKRTQLLALLGAGSLLCSVAEEAVSPNLPGKYVSWNRYVTCNSQKMAQPSNVFDLQRIVRNAYKNGGHVKGVGHLHSSSDIICTDGIGVNFDKFKKIKIHEDQQSVTVEAGVRVYDLVKYLSENGVGIANFPNIGDISVAGALGTGAHGSSLIQPSTMSDLVLSMRVVTGTGELKTIKGDLLDAFRVHIGVVGLLYDVTLKLIPGYKLHVQNYPVPASKLLDGSIEAMVPNYDLFQVWWFPSTDTAVVSNGTYVSDAEPGNDKWNFITSADPQDVTGMVDTFESVQAARDVGKICKMEAEAEKSFWTKVPGKPAIYSNPQGELRNPAVGFPHDMMSQVCSPCSWDGKVNKIPFDLRHISMGVPLERFKELVQEIQKILDRFPACFPFNGIWFRFSPASDGWMSLSYGRKTVHIEFLTPCRVNKDSDPKLGIEAIQLISQTLVNKFDARPHWGKNGHYYFSHKVRSAVHPKLKEFGQLAKSLDPRGVFSNDFTDRIFHSNPSKLASTVKQCALEDICLCSRDTDCAYGQICVKENEYRYCTYKEEGYRLDDAFTEAF</sequence>
<dbReference type="GO" id="GO:0071949">
    <property type="term" value="F:FAD binding"/>
    <property type="evidence" value="ECO:0007669"/>
    <property type="project" value="InterPro"/>
</dbReference>
<gene>
    <name evidence="7" type="ORF">K493DRAFT_301425</name>
</gene>
<dbReference type="GO" id="GO:0003885">
    <property type="term" value="F:D-arabinono-1,4-lactone oxidase activity"/>
    <property type="evidence" value="ECO:0007669"/>
    <property type="project" value="UniProtKB-EC"/>
</dbReference>
<dbReference type="Gene3D" id="3.30.70.2520">
    <property type="match status" value="1"/>
</dbReference>
<evidence type="ECO:0000313" key="7">
    <source>
        <dbReference type="EMBL" id="ORX95594.1"/>
    </source>
</evidence>
<comment type="caution">
    <text evidence="7">The sequence shown here is derived from an EMBL/GenBank/DDBJ whole genome shotgun (WGS) entry which is preliminary data.</text>
</comment>
<dbReference type="Gene3D" id="3.30.43.10">
    <property type="entry name" value="Uridine Diphospho-n-acetylenolpyruvylglucosamine Reductase, domain 2"/>
    <property type="match status" value="1"/>
</dbReference>
<evidence type="ECO:0000313" key="8">
    <source>
        <dbReference type="Proteomes" id="UP000193498"/>
    </source>
</evidence>
<feature type="chain" id="PRO_5012440603" description="D-arabinono-1,4-lactone oxidase" evidence="5">
    <location>
        <begin position="25"/>
        <end position="560"/>
    </location>
</feature>
<evidence type="ECO:0000256" key="4">
    <source>
        <dbReference type="ARBA" id="ARBA00033418"/>
    </source>
</evidence>
<organism evidence="7 8">
    <name type="scientific">Basidiobolus meristosporus CBS 931.73</name>
    <dbReference type="NCBI Taxonomy" id="1314790"/>
    <lineage>
        <taxon>Eukaryota</taxon>
        <taxon>Fungi</taxon>
        <taxon>Fungi incertae sedis</taxon>
        <taxon>Zoopagomycota</taxon>
        <taxon>Entomophthoromycotina</taxon>
        <taxon>Basidiobolomycetes</taxon>
        <taxon>Basidiobolales</taxon>
        <taxon>Basidiobolaceae</taxon>
        <taxon>Basidiobolus</taxon>
    </lineage>
</organism>
<dbReference type="OrthoDB" id="610608at2759"/>
<dbReference type="STRING" id="1314790.A0A1Y1YD89"/>